<feature type="domain" description="Peptidase M16 C-terminal" evidence="6">
    <location>
        <begin position="663"/>
        <end position="843"/>
    </location>
</feature>
<evidence type="ECO:0000256" key="1">
    <source>
        <dbReference type="ARBA" id="ARBA00001947"/>
    </source>
</evidence>
<evidence type="ECO:0000313" key="8">
    <source>
        <dbReference type="Proteomes" id="UP000050864"/>
    </source>
</evidence>
<dbReference type="InterPro" id="IPR001431">
    <property type="entry name" value="Pept_M16_Zn_BS"/>
</dbReference>
<dbReference type="PANTHER" id="PTHR11851:SF49">
    <property type="entry name" value="MITOCHONDRIAL-PROCESSING PEPTIDASE SUBUNIT ALPHA"/>
    <property type="match status" value="1"/>
</dbReference>
<dbReference type="AlphaFoldDB" id="A0A0R0CE00"/>
<evidence type="ECO:0000259" key="6">
    <source>
        <dbReference type="Pfam" id="PF05193"/>
    </source>
</evidence>
<feature type="domain" description="Peptidase M16 C-terminal" evidence="6">
    <location>
        <begin position="210"/>
        <end position="383"/>
    </location>
</feature>
<dbReference type="OrthoDB" id="9811314at2"/>
<dbReference type="InterPro" id="IPR011249">
    <property type="entry name" value="Metalloenz_LuxS/M16"/>
</dbReference>
<dbReference type="GO" id="GO:0006508">
    <property type="term" value="P:proteolysis"/>
    <property type="evidence" value="ECO:0007669"/>
    <property type="project" value="InterPro"/>
</dbReference>
<protein>
    <submittedName>
        <fullName evidence="7">Peptidase M16</fullName>
    </submittedName>
</protein>
<dbReference type="PANTHER" id="PTHR11851">
    <property type="entry name" value="METALLOPROTEASE"/>
    <property type="match status" value="1"/>
</dbReference>
<dbReference type="SUPFAM" id="SSF63411">
    <property type="entry name" value="LuxS/MPP-like metallohydrolase"/>
    <property type="match status" value="4"/>
</dbReference>
<feature type="signal peptide" evidence="4">
    <location>
        <begin position="1"/>
        <end position="23"/>
    </location>
</feature>
<accession>A0A0R0CE00</accession>
<dbReference type="Gene3D" id="3.30.830.10">
    <property type="entry name" value="Metalloenzyme, LuxS/M16 peptidase-like"/>
    <property type="match status" value="4"/>
</dbReference>
<dbReference type="InterPro" id="IPR011765">
    <property type="entry name" value="Pept_M16_N"/>
</dbReference>
<dbReference type="Pfam" id="PF00675">
    <property type="entry name" value="Peptidase_M16"/>
    <property type="match status" value="1"/>
</dbReference>
<evidence type="ECO:0000259" key="5">
    <source>
        <dbReference type="Pfam" id="PF00675"/>
    </source>
</evidence>
<evidence type="ECO:0000256" key="3">
    <source>
        <dbReference type="RuleBase" id="RU004447"/>
    </source>
</evidence>
<dbReference type="InterPro" id="IPR007863">
    <property type="entry name" value="Peptidase_M16_C"/>
</dbReference>
<evidence type="ECO:0000256" key="4">
    <source>
        <dbReference type="SAM" id="SignalP"/>
    </source>
</evidence>
<dbReference type="GO" id="GO:0004222">
    <property type="term" value="F:metalloendopeptidase activity"/>
    <property type="evidence" value="ECO:0007669"/>
    <property type="project" value="InterPro"/>
</dbReference>
<keyword evidence="4" id="KW-0732">Signal</keyword>
<dbReference type="GO" id="GO:0046872">
    <property type="term" value="F:metal ion binding"/>
    <property type="evidence" value="ECO:0007669"/>
    <property type="project" value="InterPro"/>
</dbReference>
<dbReference type="STRING" id="405444.ABB26_07045"/>
<feature type="chain" id="PRO_5006393883" evidence="4">
    <location>
        <begin position="24"/>
        <end position="915"/>
    </location>
</feature>
<dbReference type="Proteomes" id="UP000050864">
    <property type="component" value="Unassembled WGS sequence"/>
</dbReference>
<keyword evidence="8" id="KW-1185">Reference proteome</keyword>
<gene>
    <name evidence="7" type="ORF">ABB26_07045</name>
</gene>
<comment type="caution">
    <text evidence="7">The sequence shown here is derived from an EMBL/GenBank/DDBJ whole genome shotgun (WGS) entry which is preliminary data.</text>
</comment>
<dbReference type="InterPro" id="IPR050361">
    <property type="entry name" value="MPP/UQCRC_Complex"/>
</dbReference>
<name>A0A0R0CE00_9GAMM</name>
<dbReference type="PATRIC" id="fig|405444.3.peg.414"/>
<comment type="similarity">
    <text evidence="2 3">Belongs to the peptidase M16 family.</text>
</comment>
<dbReference type="EMBL" id="LDJI01000012">
    <property type="protein sequence ID" value="KRG64770.1"/>
    <property type="molecule type" value="Genomic_DNA"/>
</dbReference>
<evidence type="ECO:0000313" key="7">
    <source>
        <dbReference type="EMBL" id="KRG64770.1"/>
    </source>
</evidence>
<evidence type="ECO:0000256" key="2">
    <source>
        <dbReference type="ARBA" id="ARBA00007261"/>
    </source>
</evidence>
<sequence length="915" mass="98832">MLKMRMGALVIALSLVMVSTVHAKEERAVLPSAMVAGPCVEGICEYRLQNGMRVLLFPDASKPTVTVNLVYGVGSMHENYGETGMAHLLEHLLFKGTPKHPDIPGEMQKRGVSNNATTSLDRTNYFGSFPANDETLDWLLALEADRMVNSRIAKTDLDSEMTVVRNEMEAADNNPGGVLMKRMRSVAFDWHNYANMPIGARSDVENVPITNLQAFYRTWYQPDNAVLIVAGRIDSTIALQRIATHFGPLKKPLRTLPALHTVEPTQDGEREVTVRRGSDLAMVAASYHVPALAQADSAALAVLADVLGDNPNGRLYKALMEPKLAAFAMAARESFRDPGLFTVLGVLPKDGDAGKAESELLRQVESIAARPISDEEVAAAKQRIGNGLEKLTSDVNAVAMALSEFQAAGDWRLLFVQRDAIAKVSAVDVNRVAAAYLKSSNRTLGRFVPTAAPDRAVIPAAAPVASLVDGYVGRAVADSGEAFEATLENIAARTETFTLGDRLKVSLLPKRNRGQTVTLAAIFRFGDEKTITGRSTAATSVGPMLMMGSTTMSRAQIAARFDALGTQAMLGGVAQSATIRLDGKRDTLAEALALAADVLRNPAFPPDQFEQLRLQAVTGVDFQRKEPGALASMALAQYFDPWPKGHPLHVDSFDESLAKLQALSIEDLRAFHRDFYGTAEGEVVVVGDFDAVALKTQLQTLFADWKSPAPYAPIATHYRERAALRESLITPDKPNAVLLARQNLSLNLADVDFPALSIAVGILGGDPLKARLASRIRQKDGLSYSVGAGLQADESRTGRDDNGSLSIQAIAAPENAGKVEAAVREELVRLLADGVTEQELRDTVSARLIAREQSRANDSAVAGLLGNQLYYGRSMQFEAARDAAYRALTVEQVNAAIRKYLKPEQLSVFVAGDFK</sequence>
<dbReference type="PROSITE" id="PS00143">
    <property type="entry name" value="INSULINASE"/>
    <property type="match status" value="1"/>
</dbReference>
<proteinExistence type="inferred from homology"/>
<reference evidence="7 8" key="1">
    <citation type="submission" date="2015-05" db="EMBL/GenBank/DDBJ databases">
        <title>Genome sequencing and analysis of members of genus Stenotrophomonas.</title>
        <authorList>
            <person name="Patil P.P."/>
            <person name="Midha S."/>
            <person name="Patil P.B."/>
        </authorList>
    </citation>
    <scope>NUCLEOTIDE SEQUENCE [LARGE SCALE GENOMIC DNA]</scope>
    <source>
        <strain evidence="7 8">DSM 18929</strain>
    </source>
</reference>
<organism evidence="7 8">
    <name type="scientific">Stenotrophomonas humi</name>
    <dbReference type="NCBI Taxonomy" id="405444"/>
    <lineage>
        <taxon>Bacteria</taxon>
        <taxon>Pseudomonadati</taxon>
        <taxon>Pseudomonadota</taxon>
        <taxon>Gammaproteobacteria</taxon>
        <taxon>Lysobacterales</taxon>
        <taxon>Lysobacteraceae</taxon>
        <taxon>Stenotrophomonas</taxon>
    </lineage>
</organism>
<feature type="domain" description="Peptidase M16 N-terminal" evidence="5">
    <location>
        <begin position="54"/>
        <end position="195"/>
    </location>
</feature>
<comment type="cofactor">
    <cofactor evidence="1">
        <name>Zn(2+)</name>
        <dbReference type="ChEBI" id="CHEBI:29105"/>
    </cofactor>
</comment>
<dbReference type="Pfam" id="PF05193">
    <property type="entry name" value="Peptidase_M16_C"/>
    <property type="match status" value="2"/>
</dbReference>